<dbReference type="AlphaFoldDB" id="X1VC74"/>
<reference evidence="1" key="1">
    <citation type="journal article" date="2014" name="Front. Microbiol.">
        <title>High frequency of phylogenetically diverse reductive dehalogenase-homologous genes in deep subseafloor sedimentary metagenomes.</title>
        <authorList>
            <person name="Kawai M."/>
            <person name="Futagami T."/>
            <person name="Toyoda A."/>
            <person name="Takaki Y."/>
            <person name="Nishi S."/>
            <person name="Hori S."/>
            <person name="Arai W."/>
            <person name="Tsubouchi T."/>
            <person name="Morono Y."/>
            <person name="Uchiyama I."/>
            <person name="Ito T."/>
            <person name="Fujiyama A."/>
            <person name="Inagaki F."/>
            <person name="Takami H."/>
        </authorList>
    </citation>
    <scope>NUCLEOTIDE SEQUENCE</scope>
    <source>
        <strain evidence="1">Expedition CK06-06</strain>
    </source>
</reference>
<dbReference type="EMBL" id="BARW01026032">
    <property type="protein sequence ID" value="GAJ14797.1"/>
    <property type="molecule type" value="Genomic_DNA"/>
</dbReference>
<sequence>MTKKIDKTQLVKDFHKDVLYIDMAIKHKCHVSTIVYRLKKLGLKRSRKNRGLFSAEERYLFSKMIETHGGRKQLLEILRGK</sequence>
<accession>X1VC74</accession>
<protein>
    <submittedName>
        <fullName evidence="1">Uncharacterized protein</fullName>
    </submittedName>
</protein>
<organism evidence="1">
    <name type="scientific">marine sediment metagenome</name>
    <dbReference type="NCBI Taxonomy" id="412755"/>
    <lineage>
        <taxon>unclassified sequences</taxon>
        <taxon>metagenomes</taxon>
        <taxon>ecological metagenomes</taxon>
    </lineage>
</organism>
<proteinExistence type="predicted"/>
<evidence type="ECO:0000313" key="1">
    <source>
        <dbReference type="EMBL" id="GAJ14797.1"/>
    </source>
</evidence>
<comment type="caution">
    <text evidence="1">The sequence shown here is derived from an EMBL/GenBank/DDBJ whole genome shotgun (WGS) entry which is preliminary data.</text>
</comment>
<name>X1VC74_9ZZZZ</name>
<gene>
    <name evidence="1" type="ORF">S12H4_42523</name>
</gene>